<keyword evidence="3" id="KW-1185">Reference proteome</keyword>
<dbReference type="InterPro" id="IPR050900">
    <property type="entry name" value="Transposase_IS3/IS150/IS904"/>
</dbReference>
<evidence type="ECO:0000259" key="1">
    <source>
        <dbReference type="PROSITE" id="PS50994"/>
    </source>
</evidence>
<protein>
    <submittedName>
        <fullName evidence="2">IS3 family transposase</fullName>
    </submittedName>
</protein>
<dbReference type="InterPro" id="IPR012337">
    <property type="entry name" value="RNaseH-like_sf"/>
</dbReference>
<dbReference type="Gene3D" id="1.10.10.60">
    <property type="entry name" value="Homeodomain-like"/>
    <property type="match status" value="1"/>
</dbReference>
<proteinExistence type="predicted"/>
<evidence type="ECO:0000313" key="3">
    <source>
        <dbReference type="Proteomes" id="UP001629462"/>
    </source>
</evidence>
<dbReference type="Gene3D" id="3.30.420.10">
    <property type="entry name" value="Ribonuclease H-like superfamily/Ribonuclease H"/>
    <property type="match status" value="1"/>
</dbReference>
<evidence type="ECO:0000313" key="2">
    <source>
        <dbReference type="EMBL" id="MFM0523295.1"/>
    </source>
</evidence>
<dbReference type="InterPro" id="IPR002514">
    <property type="entry name" value="Transposase_8"/>
</dbReference>
<dbReference type="PANTHER" id="PTHR46889:SF4">
    <property type="entry name" value="TRANSPOSASE INSO FOR INSERTION SEQUENCE ELEMENT IS911B-RELATED"/>
    <property type="match status" value="1"/>
</dbReference>
<dbReference type="InterPro" id="IPR025948">
    <property type="entry name" value="HTH-like_dom"/>
</dbReference>
<dbReference type="InterPro" id="IPR048020">
    <property type="entry name" value="Transpos_IS3"/>
</dbReference>
<dbReference type="Proteomes" id="UP001629462">
    <property type="component" value="Unassembled WGS sequence"/>
</dbReference>
<dbReference type="InterPro" id="IPR001584">
    <property type="entry name" value="Integrase_cat-core"/>
</dbReference>
<sequence length="382" mass="43594">MGRREFSEEFKREAVALVLEQGYTVTKAAKALGIGETALRRWIGNRRPVAGAPVSAAEGGSAEQLRIRALEKRVAELERERDIPKKIHGLLCQGTGPRFEVIRQAEKAYPTATLCRVVGVARSSYYAWKARQGKARPVRMGLMREVQAIHAQMRQSYGSRRISQEMKRRGHAVGRERARRLMREGGVQARVRRTHRYVKRTQASAIAQNRLDRAFTVTVPNRFWAGDVTYIWTQQGWMYLAVVIDLYSRRVVGWATSGSCDTFLVIGALQVALQTRRTEPGLMFHSDQGSNYASLTFQQFLKEHEIVQSMSRRGNCWDNAVVERFFCTLKGECIGEHAYRDHAEARADVLTYILMYYNQERLHSAARHMPPAEFEDLKVETA</sequence>
<dbReference type="PROSITE" id="PS50994">
    <property type="entry name" value="INTEGRASE"/>
    <property type="match status" value="1"/>
</dbReference>
<dbReference type="Pfam" id="PF13333">
    <property type="entry name" value="rve_2"/>
    <property type="match status" value="1"/>
</dbReference>
<dbReference type="EMBL" id="JAQQDB010000104">
    <property type="protein sequence ID" value="MFM0523295.1"/>
    <property type="molecule type" value="Genomic_DNA"/>
</dbReference>
<dbReference type="NCBIfam" id="NF033516">
    <property type="entry name" value="transpos_IS3"/>
    <property type="match status" value="1"/>
</dbReference>
<gene>
    <name evidence="2" type="ORF">PQR08_38400</name>
</gene>
<reference evidence="2 3" key="1">
    <citation type="journal article" date="2024" name="Chem. Sci.">
        <title>Discovery of megapolipeptins by genome mining of a Burkholderiales bacteria collection.</title>
        <authorList>
            <person name="Paulo B.S."/>
            <person name="Recchia M.J.J."/>
            <person name="Lee S."/>
            <person name="Fergusson C.H."/>
            <person name="Romanowski S.B."/>
            <person name="Hernandez A."/>
            <person name="Krull N."/>
            <person name="Liu D.Y."/>
            <person name="Cavanagh H."/>
            <person name="Bos A."/>
            <person name="Gray C.A."/>
            <person name="Murphy B.T."/>
            <person name="Linington R.G."/>
            <person name="Eustaquio A.S."/>
        </authorList>
    </citation>
    <scope>NUCLEOTIDE SEQUENCE [LARGE SCALE GENOMIC DNA]</scope>
    <source>
        <strain evidence="2 3">RL17-374-BIF-D</strain>
    </source>
</reference>
<accession>A0ABW9CZ54</accession>
<comment type="caution">
    <text evidence="2">The sequence shown here is derived from an EMBL/GenBank/DDBJ whole genome shotgun (WGS) entry which is preliminary data.</text>
</comment>
<dbReference type="Pfam" id="PF00665">
    <property type="entry name" value="rve"/>
    <property type="match status" value="1"/>
</dbReference>
<dbReference type="SUPFAM" id="SSF46689">
    <property type="entry name" value="Homeodomain-like"/>
    <property type="match status" value="1"/>
</dbReference>
<dbReference type="SUPFAM" id="SSF53098">
    <property type="entry name" value="Ribonuclease H-like"/>
    <property type="match status" value="1"/>
</dbReference>
<dbReference type="InterPro" id="IPR036397">
    <property type="entry name" value="RNaseH_sf"/>
</dbReference>
<feature type="domain" description="Integrase catalytic" evidence="1">
    <location>
        <begin position="216"/>
        <end position="378"/>
    </location>
</feature>
<dbReference type="InterPro" id="IPR009057">
    <property type="entry name" value="Homeodomain-like_sf"/>
</dbReference>
<dbReference type="PANTHER" id="PTHR46889">
    <property type="entry name" value="TRANSPOSASE INSF FOR INSERTION SEQUENCE IS3B-RELATED"/>
    <property type="match status" value="1"/>
</dbReference>
<organism evidence="2 3">
    <name type="scientific">Caballeronia jiangsuensis</name>
    <dbReference type="NCBI Taxonomy" id="1458357"/>
    <lineage>
        <taxon>Bacteria</taxon>
        <taxon>Pseudomonadati</taxon>
        <taxon>Pseudomonadota</taxon>
        <taxon>Betaproteobacteria</taxon>
        <taxon>Burkholderiales</taxon>
        <taxon>Burkholderiaceae</taxon>
        <taxon>Caballeronia</taxon>
    </lineage>
</organism>
<dbReference type="Pfam" id="PF01527">
    <property type="entry name" value="HTH_Tnp_1"/>
    <property type="match status" value="1"/>
</dbReference>
<dbReference type="Pfam" id="PF13276">
    <property type="entry name" value="HTH_21"/>
    <property type="match status" value="1"/>
</dbReference>
<name>A0ABW9CZ54_9BURK</name>
<dbReference type="RefSeq" id="WP_250487957.1">
    <property type="nucleotide sequence ID" value="NZ_JAQQDB010000104.1"/>
</dbReference>